<reference evidence="3" key="1">
    <citation type="submission" date="2022-04" db="EMBL/GenBank/DDBJ databases">
        <title>Corynebacterium kalidii LD5P10.</title>
        <authorList>
            <person name="Sun J.Q."/>
        </authorList>
    </citation>
    <scope>NUCLEOTIDE SEQUENCE</scope>
    <source>
        <strain evidence="3">LD5P10</strain>
    </source>
</reference>
<evidence type="ECO:0000259" key="2">
    <source>
        <dbReference type="Pfam" id="PF04069"/>
    </source>
</evidence>
<dbReference type="GO" id="GO:0043190">
    <property type="term" value="C:ATP-binding cassette (ABC) transporter complex"/>
    <property type="evidence" value="ECO:0007669"/>
    <property type="project" value="InterPro"/>
</dbReference>
<comment type="caution">
    <text evidence="3">The sequence shown here is derived from an EMBL/GenBank/DDBJ whole genome shotgun (WGS) entry which is preliminary data.</text>
</comment>
<sequence length="332" mass="35606">MNGTSETTVTVWDGLRGRVLALVAAMSVVVTAACGLGTAGGYSPSGTLSGDLEDVDLSGASVAVGSKNFTEQILLGKMAVILLQSAGAEVKDLTNIPGSSSARQAMVEGDVNMQWEYTGSAWTTYLNHDDPIPDERRQYEAVRDEEKGNGLVWLPPAPMNNTYGFATTREVADRLGVSTLSDLAKVPRAERTLCVESEFANRNDGLVPMLEEYGLSPMDVDQSLMDTGAVYAATAGGTCNFGEVFTTDGRIKALDLQVLEDDRQFFPKYNLSAVVAQGLIDDYPQIADLFGPVSEKLDDAVLIDLNARVDVEGAEPTDVAWDWLRDEGFVDG</sequence>
<dbReference type="SUPFAM" id="SSF53850">
    <property type="entry name" value="Periplasmic binding protein-like II"/>
    <property type="match status" value="1"/>
</dbReference>
<accession>A0A9X2AZM3</accession>
<keyword evidence="1" id="KW-0472">Membrane</keyword>
<dbReference type="EMBL" id="JALIEA010000016">
    <property type="protein sequence ID" value="MCJ7858973.1"/>
    <property type="molecule type" value="Genomic_DNA"/>
</dbReference>
<organism evidence="3 4">
    <name type="scientific">Corynebacterium kalidii</name>
    <dbReference type="NCBI Taxonomy" id="2931982"/>
    <lineage>
        <taxon>Bacteria</taxon>
        <taxon>Bacillati</taxon>
        <taxon>Actinomycetota</taxon>
        <taxon>Actinomycetes</taxon>
        <taxon>Mycobacteriales</taxon>
        <taxon>Corynebacteriaceae</taxon>
        <taxon>Corynebacterium</taxon>
    </lineage>
</organism>
<dbReference type="AlphaFoldDB" id="A0A9X2AZM3"/>
<dbReference type="RefSeq" id="WP_244804708.1">
    <property type="nucleotide sequence ID" value="NZ_JALIEA010000016.1"/>
</dbReference>
<protein>
    <submittedName>
        <fullName evidence="3">Glycine betaine ABC transporter substrate-binding protein</fullName>
    </submittedName>
</protein>
<gene>
    <name evidence="3" type="ORF">MUN33_09665</name>
</gene>
<evidence type="ECO:0000256" key="1">
    <source>
        <dbReference type="SAM" id="Phobius"/>
    </source>
</evidence>
<keyword evidence="1" id="KW-0812">Transmembrane</keyword>
<evidence type="ECO:0000313" key="4">
    <source>
        <dbReference type="Proteomes" id="UP001139207"/>
    </source>
</evidence>
<proteinExistence type="predicted"/>
<feature type="transmembrane region" description="Helical" evidence="1">
    <location>
        <begin position="20"/>
        <end position="42"/>
    </location>
</feature>
<feature type="domain" description="ABC-type glycine betaine transport system substrate-binding" evidence="2">
    <location>
        <begin position="61"/>
        <end position="325"/>
    </location>
</feature>
<keyword evidence="4" id="KW-1185">Reference proteome</keyword>
<dbReference type="GO" id="GO:0022857">
    <property type="term" value="F:transmembrane transporter activity"/>
    <property type="evidence" value="ECO:0007669"/>
    <property type="project" value="InterPro"/>
</dbReference>
<keyword evidence="1" id="KW-1133">Transmembrane helix</keyword>
<dbReference type="Gene3D" id="3.40.190.120">
    <property type="entry name" value="Osmoprotection protein (prox), domain 2"/>
    <property type="match status" value="1"/>
</dbReference>
<dbReference type="Gene3D" id="3.40.190.10">
    <property type="entry name" value="Periplasmic binding protein-like II"/>
    <property type="match status" value="1"/>
</dbReference>
<dbReference type="InterPro" id="IPR007210">
    <property type="entry name" value="ABC_Gly_betaine_transp_sub-bd"/>
</dbReference>
<dbReference type="Proteomes" id="UP001139207">
    <property type="component" value="Unassembled WGS sequence"/>
</dbReference>
<evidence type="ECO:0000313" key="3">
    <source>
        <dbReference type="EMBL" id="MCJ7858973.1"/>
    </source>
</evidence>
<name>A0A9X2AZM3_9CORY</name>
<dbReference type="Pfam" id="PF04069">
    <property type="entry name" value="OpuAC"/>
    <property type="match status" value="1"/>
</dbReference>
<dbReference type="CDD" id="cd13611">
    <property type="entry name" value="PBP2_YehZ"/>
    <property type="match status" value="1"/>
</dbReference>